<dbReference type="EMBL" id="CP014796">
    <property type="protein sequence ID" value="APX21943.1"/>
    <property type="molecule type" value="Genomic_DNA"/>
</dbReference>
<proteinExistence type="predicted"/>
<dbReference type="AlphaFoldDB" id="A0A1U7D1G1"/>
<protein>
    <submittedName>
        <fullName evidence="1">Uncharacterized protein</fullName>
    </submittedName>
</protein>
<accession>A0A1U7D1G1</accession>
<sequence length="77" mass="8529">MNQLLLRYDSFDSDHFEGDAENRANAGLSVLQRWEAAEGSAVWILLSVNDTEKANGWLSQDKALGHGPSEAHFLRTA</sequence>
<dbReference type="OrthoDB" id="7726846at2"/>
<dbReference type="Proteomes" id="UP000186559">
    <property type="component" value="Chromosome"/>
</dbReference>
<dbReference type="STRING" id="1229727.Ga0080559_TMP1147"/>
<reference evidence="1 2" key="1">
    <citation type="submission" date="2016-03" db="EMBL/GenBank/DDBJ databases">
        <title>Deep-sea bacteria in the southern Pacific.</title>
        <authorList>
            <person name="Tang K."/>
        </authorList>
    </citation>
    <scope>NUCLEOTIDE SEQUENCE [LARGE SCALE GENOMIC DNA]</scope>
    <source>
        <strain evidence="1 2">JLT2016</strain>
    </source>
</reference>
<evidence type="ECO:0000313" key="1">
    <source>
        <dbReference type="EMBL" id="APX21943.1"/>
    </source>
</evidence>
<name>A0A1U7D1G1_9RHOB</name>
<keyword evidence="2" id="KW-1185">Reference proteome</keyword>
<dbReference type="KEGG" id="tpro:Ga0080559_TMP1147"/>
<evidence type="ECO:0000313" key="2">
    <source>
        <dbReference type="Proteomes" id="UP000186559"/>
    </source>
</evidence>
<organism evidence="1 2">
    <name type="scientific">Salipiger profundus</name>
    <dbReference type="NCBI Taxonomy" id="1229727"/>
    <lineage>
        <taxon>Bacteria</taxon>
        <taxon>Pseudomonadati</taxon>
        <taxon>Pseudomonadota</taxon>
        <taxon>Alphaproteobacteria</taxon>
        <taxon>Rhodobacterales</taxon>
        <taxon>Roseobacteraceae</taxon>
        <taxon>Salipiger</taxon>
    </lineage>
</organism>
<dbReference type="RefSeq" id="WP_017467808.1">
    <property type="nucleotide sequence ID" value="NZ_BMEW01000003.1"/>
</dbReference>
<gene>
    <name evidence="1" type="ORF">Ga0080559_TMP1147</name>
</gene>